<feature type="domain" description="Cation efflux protein transmembrane" evidence="8">
    <location>
        <begin position="20"/>
        <end position="230"/>
    </location>
</feature>
<protein>
    <submittedName>
        <fullName evidence="9">Cation transporter</fullName>
    </submittedName>
</protein>
<feature type="transmembrane region" description="Helical" evidence="7">
    <location>
        <begin position="53"/>
        <end position="70"/>
    </location>
</feature>
<keyword evidence="4 7" id="KW-1133">Transmembrane helix</keyword>
<evidence type="ECO:0000256" key="5">
    <source>
        <dbReference type="ARBA" id="ARBA00023065"/>
    </source>
</evidence>
<dbReference type="Gene3D" id="1.20.1510.10">
    <property type="entry name" value="Cation efflux protein transmembrane domain"/>
    <property type="match status" value="1"/>
</dbReference>
<evidence type="ECO:0000256" key="1">
    <source>
        <dbReference type="ARBA" id="ARBA00004141"/>
    </source>
</evidence>
<dbReference type="PANTHER" id="PTHR45755:SF4">
    <property type="entry name" value="ZINC TRANSPORTER 7"/>
    <property type="match status" value="1"/>
</dbReference>
<dbReference type="GO" id="GO:0016020">
    <property type="term" value="C:membrane"/>
    <property type="evidence" value="ECO:0007669"/>
    <property type="project" value="UniProtKB-SubCell"/>
</dbReference>
<dbReference type="NCBIfam" id="TIGR01297">
    <property type="entry name" value="CDF"/>
    <property type="match status" value="1"/>
</dbReference>
<dbReference type="EMBL" id="DSFP01000053">
    <property type="protein sequence ID" value="HEW46237.1"/>
    <property type="molecule type" value="Genomic_DNA"/>
</dbReference>
<feature type="transmembrane region" description="Helical" evidence="7">
    <location>
        <begin position="20"/>
        <end position="41"/>
    </location>
</feature>
<sequence>MVCKHEHDFYTPEGKAQRRVLIVLLITLITMLLEIVAGYIFNSVALLADGIHMATHALAFGIAYMAYYFAKRWSKERSFTFGTWKIEVLGAYTSGILLFFVSFLVLQEALSKLIRGGETKYDEALLVALLGLGVNLLSAYLLHDAHHHDHPHHDHSHPDHSHHHHHDLNLRGAYLHVLADALTSILAIGGLLSGKFWGLWFMDPIMGLVGFFLIVRWSIGLMKETASILLDREGKNPLVEQIIEAIEKDGKGRVYDIHLLRVGRNRYACIVGIETEEDLSIEYYESIISNFENIAHATLELRLCSKQG</sequence>
<evidence type="ECO:0000256" key="4">
    <source>
        <dbReference type="ARBA" id="ARBA00022989"/>
    </source>
</evidence>
<evidence type="ECO:0000256" key="6">
    <source>
        <dbReference type="ARBA" id="ARBA00023136"/>
    </source>
</evidence>
<dbReference type="NCBIfam" id="NF033827">
    <property type="entry name" value="CDF_efflux_DmeF"/>
    <property type="match status" value="1"/>
</dbReference>
<dbReference type="InterPro" id="IPR058533">
    <property type="entry name" value="Cation_efflux_TM"/>
</dbReference>
<organism evidence="9">
    <name type="scientific">Hydrogenobacter sp</name>
    <dbReference type="NCBI Taxonomy" id="2152829"/>
    <lineage>
        <taxon>Bacteria</taxon>
        <taxon>Pseudomonadati</taxon>
        <taxon>Aquificota</taxon>
        <taxon>Aquificia</taxon>
        <taxon>Aquificales</taxon>
        <taxon>Aquificaceae</taxon>
        <taxon>Hydrogenobacter</taxon>
    </lineage>
</organism>
<feature type="transmembrane region" description="Helical" evidence="7">
    <location>
        <begin position="82"/>
        <end position="104"/>
    </location>
</feature>
<dbReference type="AlphaFoldDB" id="A0A7C2VBA3"/>
<keyword evidence="5" id="KW-0406">Ion transport</keyword>
<feature type="transmembrane region" description="Helical" evidence="7">
    <location>
        <begin position="173"/>
        <end position="192"/>
    </location>
</feature>
<dbReference type="Pfam" id="PF01545">
    <property type="entry name" value="Cation_efflux"/>
    <property type="match status" value="1"/>
</dbReference>
<evidence type="ECO:0000259" key="8">
    <source>
        <dbReference type="Pfam" id="PF01545"/>
    </source>
</evidence>
<dbReference type="InterPro" id="IPR045316">
    <property type="entry name" value="Msc2-like"/>
</dbReference>
<reference evidence="9" key="1">
    <citation type="journal article" date="2020" name="mSystems">
        <title>Genome- and Community-Level Interaction Insights into Carbon Utilization and Element Cycling Functions of Hydrothermarchaeota in Hydrothermal Sediment.</title>
        <authorList>
            <person name="Zhou Z."/>
            <person name="Liu Y."/>
            <person name="Xu W."/>
            <person name="Pan J."/>
            <person name="Luo Z.H."/>
            <person name="Li M."/>
        </authorList>
    </citation>
    <scope>NUCLEOTIDE SEQUENCE [LARGE SCALE GENOMIC DNA]</scope>
    <source>
        <strain evidence="9">SpSt-132</strain>
    </source>
</reference>
<evidence type="ECO:0000256" key="7">
    <source>
        <dbReference type="SAM" id="Phobius"/>
    </source>
</evidence>
<keyword evidence="3 7" id="KW-0812">Transmembrane</keyword>
<evidence type="ECO:0000313" key="9">
    <source>
        <dbReference type="EMBL" id="HEW46237.1"/>
    </source>
</evidence>
<feature type="transmembrane region" description="Helical" evidence="7">
    <location>
        <begin position="198"/>
        <end position="219"/>
    </location>
</feature>
<dbReference type="InterPro" id="IPR002524">
    <property type="entry name" value="Cation_efflux"/>
</dbReference>
<dbReference type="SUPFAM" id="SSF161111">
    <property type="entry name" value="Cation efflux protein transmembrane domain-like"/>
    <property type="match status" value="1"/>
</dbReference>
<evidence type="ECO:0000256" key="2">
    <source>
        <dbReference type="ARBA" id="ARBA00022448"/>
    </source>
</evidence>
<dbReference type="GO" id="GO:0006882">
    <property type="term" value="P:intracellular zinc ion homeostasis"/>
    <property type="evidence" value="ECO:0007669"/>
    <property type="project" value="InterPro"/>
</dbReference>
<dbReference type="PANTHER" id="PTHR45755">
    <property type="match status" value="1"/>
</dbReference>
<gene>
    <name evidence="9" type="ORF">ENO47_06180</name>
</gene>
<keyword evidence="6 7" id="KW-0472">Membrane</keyword>
<name>A0A7C2VBA3_9AQUI</name>
<evidence type="ECO:0000256" key="3">
    <source>
        <dbReference type="ARBA" id="ARBA00022692"/>
    </source>
</evidence>
<accession>A0A7C2VBA3</accession>
<comment type="subcellular location">
    <subcellularLocation>
        <location evidence="1">Membrane</location>
        <topology evidence="1">Multi-pass membrane protein</topology>
    </subcellularLocation>
</comment>
<proteinExistence type="predicted"/>
<comment type="caution">
    <text evidence="9">The sequence shown here is derived from an EMBL/GenBank/DDBJ whole genome shotgun (WGS) entry which is preliminary data.</text>
</comment>
<feature type="transmembrane region" description="Helical" evidence="7">
    <location>
        <begin position="124"/>
        <end position="142"/>
    </location>
</feature>
<keyword evidence="2" id="KW-0813">Transport</keyword>
<dbReference type="GO" id="GO:0005385">
    <property type="term" value="F:zinc ion transmembrane transporter activity"/>
    <property type="evidence" value="ECO:0007669"/>
    <property type="project" value="InterPro"/>
</dbReference>
<dbReference type="InterPro" id="IPR027469">
    <property type="entry name" value="Cation_efflux_TMD_sf"/>
</dbReference>